<dbReference type="InterPro" id="IPR039634">
    <property type="entry name" value="Bul1-like"/>
</dbReference>
<dbReference type="PANTHER" id="PTHR31904:SF1">
    <property type="entry name" value="BYPASS OF STOP CODON PROTEIN 5-RELATED"/>
    <property type="match status" value="1"/>
</dbReference>
<accession>A0AA40K9E3</accession>
<evidence type="ECO:0000313" key="2">
    <source>
        <dbReference type="EMBL" id="KAK0750959.1"/>
    </source>
</evidence>
<proteinExistence type="predicted"/>
<dbReference type="EMBL" id="JAUKUD010000002">
    <property type="protein sequence ID" value="KAK0750959.1"/>
    <property type="molecule type" value="Genomic_DNA"/>
</dbReference>
<dbReference type="Proteomes" id="UP001172155">
    <property type="component" value="Unassembled WGS sequence"/>
</dbReference>
<dbReference type="AlphaFoldDB" id="A0AA40K9E3"/>
<keyword evidence="3" id="KW-1185">Reference proteome</keyword>
<dbReference type="InterPro" id="IPR014752">
    <property type="entry name" value="Arrestin-like_C"/>
</dbReference>
<evidence type="ECO:0000256" key="1">
    <source>
        <dbReference type="SAM" id="MobiDB-lite"/>
    </source>
</evidence>
<feature type="compositionally biased region" description="Low complexity" evidence="1">
    <location>
        <begin position="350"/>
        <end position="370"/>
    </location>
</feature>
<dbReference type="PANTHER" id="PTHR31904">
    <property type="entry name" value="BYPASS OF STOP CODON PROTEIN 5-RELATED"/>
    <property type="match status" value="1"/>
</dbReference>
<gene>
    <name evidence="2" type="ORF">B0T18DRAFT_317208</name>
</gene>
<reference evidence="2" key="1">
    <citation type="submission" date="2023-06" db="EMBL/GenBank/DDBJ databases">
        <title>Genome-scale phylogeny and comparative genomics of the fungal order Sordariales.</title>
        <authorList>
            <consortium name="Lawrence Berkeley National Laboratory"/>
            <person name="Hensen N."/>
            <person name="Bonometti L."/>
            <person name="Westerberg I."/>
            <person name="Brannstrom I.O."/>
            <person name="Guillou S."/>
            <person name="Cros-Aarteil S."/>
            <person name="Calhoun S."/>
            <person name="Haridas S."/>
            <person name="Kuo A."/>
            <person name="Mondo S."/>
            <person name="Pangilinan J."/>
            <person name="Riley R."/>
            <person name="LaButti K."/>
            <person name="Andreopoulos B."/>
            <person name="Lipzen A."/>
            <person name="Chen C."/>
            <person name="Yanf M."/>
            <person name="Daum C."/>
            <person name="Ng V."/>
            <person name="Clum A."/>
            <person name="Steindorff A."/>
            <person name="Ohm R."/>
            <person name="Martin F."/>
            <person name="Silar P."/>
            <person name="Natvig D."/>
            <person name="Lalanne C."/>
            <person name="Gautier V."/>
            <person name="Ament-velasquez S.L."/>
            <person name="Kruys A."/>
            <person name="Hutchinson M.I."/>
            <person name="Powell A.J."/>
            <person name="Barry K."/>
            <person name="Miller A.N."/>
            <person name="Grigoriev I.V."/>
            <person name="Debuchy R."/>
            <person name="Gladieux P."/>
            <person name="Thoren M.H."/>
            <person name="Johannesson H."/>
        </authorList>
    </citation>
    <scope>NUCLEOTIDE SEQUENCE</scope>
    <source>
        <strain evidence="2">SMH3187-1</strain>
    </source>
</reference>
<comment type="caution">
    <text evidence="2">The sequence shown here is derived from an EMBL/GenBank/DDBJ whole genome shotgun (WGS) entry which is preliminary data.</text>
</comment>
<feature type="region of interest" description="Disordered" evidence="1">
    <location>
        <begin position="330"/>
        <end position="374"/>
    </location>
</feature>
<name>A0AA40K9E3_9PEZI</name>
<organism evidence="2 3">
    <name type="scientific">Schizothecium vesticola</name>
    <dbReference type="NCBI Taxonomy" id="314040"/>
    <lineage>
        <taxon>Eukaryota</taxon>
        <taxon>Fungi</taxon>
        <taxon>Dikarya</taxon>
        <taxon>Ascomycota</taxon>
        <taxon>Pezizomycotina</taxon>
        <taxon>Sordariomycetes</taxon>
        <taxon>Sordariomycetidae</taxon>
        <taxon>Sordariales</taxon>
        <taxon>Schizotheciaceae</taxon>
        <taxon>Schizothecium</taxon>
    </lineage>
</organism>
<dbReference type="Gene3D" id="2.60.40.640">
    <property type="match status" value="1"/>
</dbReference>
<sequence length="489" mass="52276">MSASLTDRSDPPSAANNNKPGAFLKSNIDVNLSNHYSSKVYTSSAPISGNVTITTKREVPFSAIQILLMGTTRTRIEGIGAAAHDVTHTFLKMNMPIPESTYPTPRTLETGHTYTIPFNFVIPRHLTINACNHEMLSSQLQDHHVLLPPSMGTNWAKDDMSPQMARVEYAIKARVLRLDEPSGKHVRVMEAVQLLNVLPETAEEPPLNITAQDTLYTMTKTKTLRRNLLSSKLGRLTARAIQPSPAILGPDGQHLVSAPTARVELHFEPAGADVPPPRITSASGKLTAHTYYSSGTIPTFPNLGDSRGQQFAADKRGVYATSVPLPALPTPATRWKHHLTSSARRDSGYSSNTEASEDSSSSGPKASLLSRTKSSAPVYHTATVDIPLALPVGRKTLVPTFHSCIASRVYTVALTLQMGAGGGGSGSTTVQLTVPLQIGVGGGADTDRAGLPSFEAAVEEAEADEHLRPRVVGVPEEQYQGGSVLPGYA</sequence>
<protein>
    <submittedName>
        <fullName evidence="2">Arrestin</fullName>
    </submittedName>
</protein>
<evidence type="ECO:0000313" key="3">
    <source>
        <dbReference type="Proteomes" id="UP001172155"/>
    </source>
</evidence>
<feature type="region of interest" description="Disordered" evidence="1">
    <location>
        <begin position="1"/>
        <end position="21"/>
    </location>
</feature>